<name>A0A2Y8ZQC3_9MICO</name>
<protein>
    <submittedName>
        <fullName evidence="2">Trp region conserved hypothetical membrane protein</fullName>
    </submittedName>
</protein>
<keyword evidence="1" id="KW-0472">Membrane</keyword>
<organism evidence="2 3">
    <name type="scientific">Branchiibius hedensis</name>
    <dbReference type="NCBI Taxonomy" id="672460"/>
    <lineage>
        <taxon>Bacteria</taxon>
        <taxon>Bacillati</taxon>
        <taxon>Actinomycetota</taxon>
        <taxon>Actinomycetes</taxon>
        <taxon>Micrococcales</taxon>
        <taxon>Dermacoccaceae</taxon>
        <taxon>Branchiibius</taxon>
    </lineage>
</organism>
<dbReference type="Proteomes" id="UP000250028">
    <property type="component" value="Unassembled WGS sequence"/>
</dbReference>
<feature type="transmembrane region" description="Helical" evidence="1">
    <location>
        <begin position="43"/>
        <end position="66"/>
    </location>
</feature>
<evidence type="ECO:0000256" key="1">
    <source>
        <dbReference type="SAM" id="Phobius"/>
    </source>
</evidence>
<accession>A0A2Y8ZQC3</accession>
<feature type="transmembrane region" description="Helical" evidence="1">
    <location>
        <begin position="73"/>
        <end position="95"/>
    </location>
</feature>
<keyword evidence="3" id="KW-1185">Reference proteome</keyword>
<evidence type="ECO:0000313" key="3">
    <source>
        <dbReference type="Proteomes" id="UP000250028"/>
    </source>
</evidence>
<feature type="transmembrane region" description="Helical" evidence="1">
    <location>
        <begin position="124"/>
        <end position="146"/>
    </location>
</feature>
<reference evidence="3" key="1">
    <citation type="submission" date="2016-10" db="EMBL/GenBank/DDBJ databases">
        <authorList>
            <person name="Varghese N."/>
            <person name="Submissions S."/>
        </authorList>
    </citation>
    <scope>NUCLEOTIDE SEQUENCE [LARGE SCALE GENOMIC DNA]</scope>
    <source>
        <strain evidence="3">DSM 22951</strain>
    </source>
</reference>
<keyword evidence="1" id="KW-1133">Transmembrane helix</keyword>
<dbReference type="Pfam" id="PF09534">
    <property type="entry name" value="Trp_oprn_chp"/>
    <property type="match status" value="1"/>
</dbReference>
<gene>
    <name evidence="2" type="ORF">SAMN04489750_1427</name>
</gene>
<dbReference type="RefSeq" id="WP_109684730.1">
    <property type="nucleotide sequence ID" value="NZ_QGDN01000001.1"/>
</dbReference>
<dbReference type="AlphaFoldDB" id="A0A2Y8ZQC3"/>
<keyword evidence="1" id="KW-0812">Transmembrane</keyword>
<dbReference type="InterPro" id="IPR019051">
    <property type="entry name" value="Trp_biosyn_TM_oprn/chp"/>
</dbReference>
<dbReference type="EMBL" id="UESZ01000001">
    <property type="protein sequence ID" value="SSA34125.1"/>
    <property type="molecule type" value="Genomic_DNA"/>
</dbReference>
<dbReference type="OrthoDB" id="4868800at2"/>
<evidence type="ECO:0000313" key="2">
    <source>
        <dbReference type="EMBL" id="SSA34125.1"/>
    </source>
</evidence>
<sequence length="188" mass="18786">MKRLVFVVIAVAVAVLMFAATRTWVTGTVSDAVLSDVRVSVAGSSAAPGVFAAALVGAAAGIVALTAGRIARWIAAAFVLLSGVLALISVVLVIANPAGPVSDQAAATTGRTGSVAAHGTLTPWVWLALAAAVLLVLAGILTLVAVRRWGGLSGRYDAPAARAETPVSDWDKLSAGLDPTAEHDGPSA</sequence>
<proteinExistence type="predicted"/>